<feature type="binding site" evidence="7">
    <location>
        <position position="116"/>
    </location>
    <ligand>
        <name>Zn(2+)</name>
        <dbReference type="ChEBI" id="CHEBI:29105"/>
        <note>catalytic</note>
    </ligand>
</feature>
<evidence type="ECO:0000313" key="8">
    <source>
        <dbReference type="EMBL" id="MEE2565442.1"/>
    </source>
</evidence>
<keyword evidence="5 7" id="KW-0378">Hydrolase</keyword>
<evidence type="ECO:0000256" key="7">
    <source>
        <dbReference type="HAMAP-Rule" id="MF_00009"/>
    </source>
</evidence>
<evidence type="ECO:0000256" key="1">
    <source>
        <dbReference type="ARBA" id="ARBA00010875"/>
    </source>
</evidence>
<organism evidence="8 9">
    <name type="scientific">Hyphobacterium marinum</name>
    <dbReference type="NCBI Taxonomy" id="3116574"/>
    <lineage>
        <taxon>Bacteria</taxon>
        <taxon>Pseudomonadati</taxon>
        <taxon>Pseudomonadota</taxon>
        <taxon>Alphaproteobacteria</taxon>
        <taxon>Maricaulales</taxon>
        <taxon>Maricaulaceae</taxon>
        <taxon>Hyphobacterium</taxon>
    </lineage>
</organism>
<comment type="function">
    <text evidence="7">Single strand-specific metallo-endoribonuclease involved in late-stage 70S ribosome quality control and in maturation of the 3' terminus of the 16S rRNA.</text>
</comment>
<dbReference type="SUPFAM" id="SSF55486">
    <property type="entry name" value="Metalloproteases ('zincins'), catalytic domain"/>
    <property type="match status" value="1"/>
</dbReference>
<sequence length="155" mass="16454">MSAINVTVSDTGWSSLTDADAVCAESFTAARETMDAADRGHVSVLFGSDAEIADLNARLRGKEGPTNVLSFPAHESAQGWAGDIALAYGVTRAEAEAAGLALADHVRHLLVHGFLHLHGYDHRNDDEAEVMEAIERRALQMLGIADPYAARDGVA</sequence>
<reference evidence="8 9" key="1">
    <citation type="submission" date="2024-01" db="EMBL/GenBank/DDBJ databases">
        <title>Hyphobacterium bacterium isolated from marine sediment.</title>
        <authorList>
            <person name="Zhao S."/>
        </authorList>
    </citation>
    <scope>NUCLEOTIDE SEQUENCE [LARGE SCALE GENOMIC DNA]</scope>
    <source>
        <strain evidence="8 9">Y60-23</strain>
    </source>
</reference>
<evidence type="ECO:0000256" key="6">
    <source>
        <dbReference type="ARBA" id="ARBA00022833"/>
    </source>
</evidence>
<comment type="caution">
    <text evidence="8">The sequence shown here is derived from an EMBL/GenBank/DDBJ whole genome shotgun (WGS) entry which is preliminary data.</text>
</comment>
<comment type="cofactor">
    <cofactor evidence="7">
        <name>Zn(2+)</name>
        <dbReference type="ChEBI" id="CHEBI:29105"/>
    </cofactor>
    <text evidence="7">Binds 1 zinc ion.</text>
</comment>
<dbReference type="EC" id="3.1.-.-" evidence="7"/>
<name>A0ABU7LVZ6_9PROT</name>
<keyword evidence="2 7" id="KW-0540">Nuclease</keyword>
<dbReference type="Proteomes" id="UP001310692">
    <property type="component" value="Unassembled WGS sequence"/>
</dbReference>
<proteinExistence type="inferred from homology"/>
<feature type="binding site" evidence="7">
    <location>
        <position position="122"/>
    </location>
    <ligand>
        <name>Zn(2+)</name>
        <dbReference type="ChEBI" id="CHEBI:29105"/>
        <note>catalytic</note>
    </ligand>
</feature>
<comment type="subcellular location">
    <subcellularLocation>
        <location evidence="7">Cytoplasm</location>
    </subcellularLocation>
</comment>
<gene>
    <name evidence="7 8" type="primary">ybeY</name>
    <name evidence="8" type="ORF">V0U35_02020</name>
</gene>
<dbReference type="InterPro" id="IPR002036">
    <property type="entry name" value="YbeY"/>
</dbReference>
<keyword evidence="4 7" id="KW-0255">Endonuclease</keyword>
<dbReference type="PANTHER" id="PTHR46986">
    <property type="entry name" value="ENDORIBONUCLEASE YBEY, CHLOROPLASTIC"/>
    <property type="match status" value="1"/>
</dbReference>
<feature type="binding site" evidence="7">
    <location>
        <position position="112"/>
    </location>
    <ligand>
        <name>Zn(2+)</name>
        <dbReference type="ChEBI" id="CHEBI:29105"/>
        <note>catalytic</note>
    </ligand>
</feature>
<evidence type="ECO:0000256" key="2">
    <source>
        <dbReference type="ARBA" id="ARBA00022722"/>
    </source>
</evidence>
<accession>A0ABU7LVZ6</accession>
<dbReference type="Gene3D" id="3.40.390.30">
    <property type="entry name" value="Metalloproteases ('zincins'), catalytic domain"/>
    <property type="match status" value="1"/>
</dbReference>
<keyword evidence="6 7" id="KW-0862">Zinc</keyword>
<evidence type="ECO:0000256" key="4">
    <source>
        <dbReference type="ARBA" id="ARBA00022759"/>
    </source>
</evidence>
<keyword evidence="7" id="KW-0690">Ribosome biogenesis</keyword>
<keyword evidence="7" id="KW-0698">rRNA processing</keyword>
<keyword evidence="3 7" id="KW-0479">Metal-binding</keyword>
<dbReference type="Pfam" id="PF02130">
    <property type="entry name" value="YbeY"/>
    <property type="match status" value="1"/>
</dbReference>
<dbReference type="RefSeq" id="WP_330194977.1">
    <property type="nucleotide sequence ID" value="NZ_JAZDRO010000001.1"/>
</dbReference>
<evidence type="ECO:0000313" key="9">
    <source>
        <dbReference type="Proteomes" id="UP001310692"/>
    </source>
</evidence>
<dbReference type="PANTHER" id="PTHR46986:SF1">
    <property type="entry name" value="ENDORIBONUCLEASE YBEY, CHLOROPLASTIC"/>
    <property type="match status" value="1"/>
</dbReference>
<evidence type="ECO:0000256" key="5">
    <source>
        <dbReference type="ARBA" id="ARBA00022801"/>
    </source>
</evidence>
<dbReference type="HAMAP" id="MF_00009">
    <property type="entry name" value="Endoribonucl_YbeY"/>
    <property type="match status" value="1"/>
</dbReference>
<protein>
    <recommendedName>
        <fullName evidence="7">Endoribonuclease YbeY</fullName>
        <ecNumber evidence="7">3.1.-.-</ecNumber>
    </recommendedName>
</protein>
<dbReference type="NCBIfam" id="TIGR00043">
    <property type="entry name" value="rRNA maturation RNase YbeY"/>
    <property type="match status" value="1"/>
</dbReference>
<evidence type="ECO:0000256" key="3">
    <source>
        <dbReference type="ARBA" id="ARBA00022723"/>
    </source>
</evidence>
<keyword evidence="9" id="KW-1185">Reference proteome</keyword>
<comment type="similarity">
    <text evidence="1 7">Belongs to the endoribonuclease YbeY family.</text>
</comment>
<keyword evidence="7" id="KW-0963">Cytoplasm</keyword>
<dbReference type="EMBL" id="JAZDRO010000001">
    <property type="protein sequence ID" value="MEE2565442.1"/>
    <property type="molecule type" value="Genomic_DNA"/>
</dbReference>
<dbReference type="InterPro" id="IPR023091">
    <property type="entry name" value="MetalPrtase_cat_dom_sf_prd"/>
</dbReference>